<keyword evidence="1" id="KW-0732">Signal</keyword>
<organism evidence="2 3">
    <name type="scientific">Pristionchus fissidentatus</name>
    <dbReference type="NCBI Taxonomy" id="1538716"/>
    <lineage>
        <taxon>Eukaryota</taxon>
        <taxon>Metazoa</taxon>
        <taxon>Ecdysozoa</taxon>
        <taxon>Nematoda</taxon>
        <taxon>Chromadorea</taxon>
        <taxon>Rhabditida</taxon>
        <taxon>Rhabditina</taxon>
        <taxon>Diplogasteromorpha</taxon>
        <taxon>Diplogasteroidea</taxon>
        <taxon>Neodiplogasteridae</taxon>
        <taxon>Pristionchus</taxon>
    </lineage>
</organism>
<feature type="signal peptide" evidence="1">
    <location>
        <begin position="1"/>
        <end position="25"/>
    </location>
</feature>
<dbReference type="AlphaFoldDB" id="A0AAV5V0A3"/>
<dbReference type="Proteomes" id="UP001432322">
    <property type="component" value="Unassembled WGS sequence"/>
</dbReference>
<sequence>APLSAMIHRQVLLTILVLLASFAHGSVTFDQSELIDGSDFRFGTEIYFNCPDGCRVYTPSPETEVSVVSTLTPHTSLYTLAQVNKAPPSNPTTLPGGSYMLKCTACFTIPEFTFFVVQKAAPDYNTPVYTTMGKVGVQNTRYLTFLSDLPGFLIKDISGDLSKGNVSVFTSGGDSVLNQACRPVFVARSTDDAAKSSIGIRGPLATIDFGSDKAVHYATFSPDYTTINAVVGASSVFTSPGYVGCGVEELYTSNYIVNINQNFKVADQKGVCVRLEGVYVTASEFSAVTFTVNDQTLKLFGMGTINQYFNGTTVNIGVQWMKAQFDTTQFAFQVDTMPMSYC</sequence>
<evidence type="ECO:0000313" key="2">
    <source>
        <dbReference type="EMBL" id="GMT11890.1"/>
    </source>
</evidence>
<proteinExistence type="predicted"/>
<reference evidence="2" key="1">
    <citation type="submission" date="2023-10" db="EMBL/GenBank/DDBJ databases">
        <title>Genome assembly of Pristionchus species.</title>
        <authorList>
            <person name="Yoshida K."/>
            <person name="Sommer R.J."/>
        </authorList>
    </citation>
    <scope>NUCLEOTIDE SEQUENCE</scope>
    <source>
        <strain evidence="2">RS5133</strain>
    </source>
</reference>
<evidence type="ECO:0000313" key="3">
    <source>
        <dbReference type="Proteomes" id="UP001432322"/>
    </source>
</evidence>
<evidence type="ECO:0000256" key="1">
    <source>
        <dbReference type="SAM" id="SignalP"/>
    </source>
</evidence>
<protein>
    <submittedName>
        <fullName evidence="2">Uncharacterized protein</fullName>
    </submittedName>
</protein>
<keyword evidence="3" id="KW-1185">Reference proteome</keyword>
<comment type="caution">
    <text evidence="2">The sequence shown here is derived from an EMBL/GenBank/DDBJ whole genome shotgun (WGS) entry which is preliminary data.</text>
</comment>
<feature type="non-terminal residue" evidence="2">
    <location>
        <position position="1"/>
    </location>
</feature>
<accession>A0AAV5V0A3</accession>
<name>A0AAV5V0A3_9BILA</name>
<feature type="chain" id="PRO_5043405893" evidence="1">
    <location>
        <begin position="26"/>
        <end position="342"/>
    </location>
</feature>
<gene>
    <name evidence="2" type="ORF">PFISCL1PPCAC_3187</name>
</gene>
<dbReference type="EMBL" id="BTSY01000001">
    <property type="protein sequence ID" value="GMT11890.1"/>
    <property type="molecule type" value="Genomic_DNA"/>
</dbReference>